<gene>
    <name evidence="6" type="ORF">GCM10022224_040530</name>
</gene>
<dbReference type="InterPro" id="IPR000086">
    <property type="entry name" value="NUDIX_hydrolase_dom"/>
</dbReference>
<evidence type="ECO:0000259" key="5">
    <source>
        <dbReference type="PROSITE" id="PS51462"/>
    </source>
</evidence>
<dbReference type="Proteomes" id="UP001500902">
    <property type="component" value="Unassembled WGS sequence"/>
</dbReference>
<evidence type="ECO:0000256" key="3">
    <source>
        <dbReference type="ARBA" id="ARBA00022801"/>
    </source>
</evidence>
<protein>
    <submittedName>
        <fullName evidence="6">NUDIX domain-containing protein</fullName>
    </submittedName>
</protein>
<dbReference type="Gene3D" id="3.90.79.10">
    <property type="entry name" value="Nucleoside Triphosphate Pyrophosphohydrolase"/>
    <property type="match status" value="1"/>
</dbReference>
<dbReference type="InterPro" id="IPR020084">
    <property type="entry name" value="NUDIX_hydrolase_CS"/>
</dbReference>
<dbReference type="PANTHER" id="PTHR43046">
    <property type="entry name" value="GDP-MANNOSE MANNOSYL HYDROLASE"/>
    <property type="match status" value="1"/>
</dbReference>
<organism evidence="6 7">
    <name type="scientific">Nonomuraea antimicrobica</name>
    <dbReference type="NCBI Taxonomy" id="561173"/>
    <lineage>
        <taxon>Bacteria</taxon>
        <taxon>Bacillati</taxon>
        <taxon>Actinomycetota</taxon>
        <taxon>Actinomycetes</taxon>
        <taxon>Streptosporangiales</taxon>
        <taxon>Streptosporangiaceae</taxon>
        <taxon>Nonomuraea</taxon>
    </lineage>
</organism>
<feature type="domain" description="Nudix hydrolase" evidence="5">
    <location>
        <begin position="11"/>
        <end position="142"/>
    </location>
</feature>
<evidence type="ECO:0000256" key="4">
    <source>
        <dbReference type="RuleBase" id="RU003476"/>
    </source>
</evidence>
<dbReference type="PRINTS" id="PR00502">
    <property type="entry name" value="NUDIXFAMILY"/>
</dbReference>
<comment type="caution">
    <text evidence="6">The sequence shown here is derived from an EMBL/GenBank/DDBJ whole genome shotgun (WGS) entry which is preliminary data.</text>
</comment>
<keyword evidence="3 4" id="KW-0378">Hydrolase</keyword>
<dbReference type="EMBL" id="BAAAZP010000077">
    <property type="protein sequence ID" value="GAA3672220.1"/>
    <property type="molecule type" value="Genomic_DNA"/>
</dbReference>
<evidence type="ECO:0000256" key="1">
    <source>
        <dbReference type="ARBA" id="ARBA00001946"/>
    </source>
</evidence>
<dbReference type="InterPro" id="IPR015797">
    <property type="entry name" value="NUDIX_hydrolase-like_dom_sf"/>
</dbReference>
<dbReference type="PANTHER" id="PTHR43046:SF14">
    <property type="entry name" value="MUTT_NUDIX FAMILY PROTEIN"/>
    <property type="match status" value="1"/>
</dbReference>
<comment type="similarity">
    <text evidence="2 4">Belongs to the Nudix hydrolase family.</text>
</comment>
<reference evidence="7" key="1">
    <citation type="journal article" date="2019" name="Int. J. Syst. Evol. Microbiol.">
        <title>The Global Catalogue of Microorganisms (GCM) 10K type strain sequencing project: providing services to taxonomists for standard genome sequencing and annotation.</title>
        <authorList>
            <consortium name="The Broad Institute Genomics Platform"/>
            <consortium name="The Broad Institute Genome Sequencing Center for Infectious Disease"/>
            <person name="Wu L."/>
            <person name="Ma J."/>
        </authorList>
    </citation>
    <scope>NUCLEOTIDE SEQUENCE [LARGE SCALE GENOMIC DNA]</scope>
    <source>
        <strain evidence="7">JCM 16904</strain>
    </source>
</reference>
<evidence type="ECO:0000313" key="7">
    <source>
        <dbReference type="Proteomes" id="UP001500902"/>
    </source>
</evidence>
<sequence length="152" mass="17364">MRFMGRPGFDYVGVGVGAVIFGRGNRVFLARRGPRARNEPDTWEFPGGEVELGEPLEDAIRREFREEYGMEIELTDALGAFDHFLPGAEHWVSITYCGRHVRGEPVIREPEKCAEIGWFEPQDLPERLSEITKKNVAELRRQKRLPEEAPAP</sequence>
<keyword evidence="7" id="KW-1185">Reference proteome</keyword>
<name>A0ABP7BWW0_9ACTN</name>
<dbReference type="SUPFAM" id="SSF55811">
    <property type="entry name" value="Nudix"/>
    <property type="match status" value="1"/>
</dbReference>
<dbReference type="InterPro" id="IPR020476">
    <property type="entry name" value="Nudix_hydrolase"/>
</dbReference>
<proteinExistence type="inferred from homology"/>
<dbReference type="PROSITE" id="PS51462">
    <property type="entry name" value="NUDIX"/>
    <property type="match status" value="1"/>
</dbReference>
<dbReference type="PROSITE" id="PS00893">
    <property type="entry name" value="NUDIX_BOX"/>
    <property type="match status" value="1"/>
</dbReference>
<comment type="cofactor">
    <cofactor evidence="1">
        <name>Mg(2+)</name>
        <dbReference type="ChEBI" id="CHEBI:18420"/>
    </cofactor>
</comment>
<evidence type="ECO:0000313" key="6">
    <source>
        <dbReference type="EMBL" id="GAA3672220.1"/>
    </source>
</evidence>
<accession>A0ABP7BWW0</accession>
<evidence type="ECO:0000256" key="2">
    <source>
        <dbReference type="ARBA" id="ARBA00005582"/>
    </source>
</evidence>
<dbReference type="Pfam" id="PF00293">
    <property type="entry name" value="NUDIX"/>
    <property type="match status" value="1"/>
</dbReference>